<accession>A0A212ITN2</accession>
<reference evidence="1" key="1">
    <citation type="submission" date="2016-04" db="EMBL/GenBank/DDBJ databases">
        <authorList>
            <person name="Evans L.H."/>
            <person name="Alamgir A."/>
            <person name="Owens N."/>
            <person name="Weber N.D."/>
            <person name="Virtaneva K."/>
            <person name="Barbian K."/>
            <person name="Babar A."/>
            <person name="Rosenke K."/>
        </authorList>
    </citation>
    <scope>NUCLEOTIDE SEQUENCE</scope>
    <source>
        <strain evidence="1">86-2</strain>
    </source>
</reference>
<dbReference type="EMBL" id="FLUL01000001">
    <property type="protein sequence ID" value="SBV90527.1"/>
    <property type="molecule type" value="Genomic_DNA"/>
</dbReference>
<protein>
    <submittedName>
        <fullName evidence="1">Uncharacterized protein</fullName>
    </submittedName>
</protein>
<sequence length="63" mass="7762">MLSRIFDNEFYYLSLIYSLFLRKYNNITKKIVNLYNKKLTTCKIHLKIELLNFGILFRKKKVR</sequence>
<organism evidence="1">
    <name type="scientific">uncultured Dysgonomonas sp</name>
    <dbReference type="NCBI Taxonomy" id="206096"/>
    <lineage>
        <taxon>Bacteria</taxon>
        <taxon>Pseudomonadati</taxon>
        <taxon>Bacteroidota</taxon>
        <taxon>Bacteroidia</taxon>
        <taxon>Bacteroidales</taxon>
        <taxon>Dysgonomonadaceae</taxon>
        <taxon>Dysgonomonas</taxon>
        <taxon>environmental samples</taxon>
    </lineage>
</organism>
<name>A0A212ITN2_9BACT</name>
<dbReference type="AlphaFoldDB" id="A0A212ITN2"/>
<gene>
    <name evidence="1" type="ORF">KL86DYS2_10019</name>
</gene>
<proteinExistence type="predicted"/>
<evidence type="ECO:0000313" key="1">
    <source>
        <dbReference type="EMBL" id="SBV90527.1"/>
    </source>
</evidence>